<sequence length="139" mass="14741">AIRTPHLGSILRGPIDVVEVGHAHAAQMQATWRLLYQREAVLIEYHAAAIGARLRVHEMEAAQSKPQTRFEPLPGYPPMDPPTQNTLITQPDVAVVTGDQAASTADPGAETPTGKPAPPTAAAAGTVIEQKNEGNPNSR</sequence>
<reference evidence="2 3" key="1">
    <citation type="submission" date="2015-06" db="EMBL/GenBank/DDBJ databases">
        <title>Improved classification and identification of acetic acid bacteria using matrix-assisted laser desorption/ionization time-of-flight mass spectrometry; Gluconobacter nephelii and Gluconobacter uchimurae are later heterotypic synonyms of Gluconobacter japonicus and Gluconobacter oxydans, respectively.</title>
        <authorList>
            <person name="Li L."/>
            <person name="Cleenwerck I."/>
            <person name="De Vuyst L."/>
            <person name="Vandamme P."/>
        </authorList>
    </citation>
    <scope>NUCLEOTIDE SEQUENCE [LARGE SCALE GENOMIC DNA]</scope>
    <source>
        <strain evidence="2 3">LMG 1768</strain>
    </source>
</reference>
<feature type="compositionally biased region" description="Low complexity" evidence="1">
    <location>
        <begin position="107"/>
        <end position="126"/>
    </location>
</feature>
<dbReference type="Proteomes" id="UP000075636">
    <property type="component" value="Unassembled WGS sequence"/>
</dbReference>
<feature type="region of interest" description="Disordered" evidence="1">
    <location>
        <begin position="62"/>
        <end position="86"/>
    </location>
</feature>
<dbReference type="PATRIC" id="fig|318683.6.peg.3707"/>
<proteinExistence type="predicted"/>
<dbReference type="AlphaFoldDB" id="A0A149TNX6"/>
<dbReference type="EMBL" id="LHZR01000022">
    <property type="protein sequence ID" value="KXV51575.1"/>
    <property type="molecule type" value="Genomic_DNA"/>
</dbReference>
<evidence type="ECO:0000256" key="1">
    <source>
        <dbReference type="SAM" id="MobiDB-lite"/>
    </source>
</evidence>
<organism evidence="2 3">
    <name type="scientific">Gluconobacter albidus</name>
    <dbReference type="NCBI Taxonomy" id="318683"/>
    <lineage>
        <taxon>Bacteria</taxon>
        <taxon>Pseudomonadati</taxon>
        <taxon>Pseudomonadota</taxon>
        <taxon>Alphaproteobacteria</taxon>
        <taxon>Acetobacterales</taxon>
        <taxon>Acetobacteraceae</taxon>
        <taxon>Gluconobacter</taxon>
    </lineage>
</organism>
<evidence type="ECO:0000313" key="3">
    <source>
        <dbReference type="Proteomes" id="UP000075636"/>
    </source>
</evidence>
<protein>
    <submittedName>
        <fullName evidence="2">Uncharacterized protein</fullName>
    </submittedName>
</protein>
<gene>
    <name evidence="2" type="ORF">AD945_00155</name>
</gene>
<comment type="caution">
    <text evidence="2">The sequence shown here is derived from an EMBL/GenBank/DDBJ whole genome shotgun (WGS) entry which is preliminary data.</text>
</comment>
<name>A0A149TNX6_9PROT</name>
<evidence type="ECO:0000313" key="2">
    <source>
        <dbReference type="EMBL" id="KXV51575.1"/>
    </source>
</evidence>
<feature type="non-terminal residue" evidence="2">
    <location>
        <position position="1"/>
    </location>
</feature>
<feature type="region of interest" description="Disordered" evidence="1">
    <location>
        <begin position="98"/>
        <end position="139"/>
    </location>
</feature>
<accession>A0A149TNX6</accession>
<dbReference type="RefSeq" id="WP_197460314.1">
    <property type="nucleotide sequence ID" value="NZ_LHZR01000022.1"/>
</dbReference>